<dbReference type="PROSITE" id="PS51318">
    <property type="entry name" value="TAT"/>
    <property type="match status" value="1"/>
</dbReference>
<evidence type="ECO:0000313" key="6">
    <source>
        <dbReference type="Proteomes" id="UP000315217"/>
    </source>
</evidence>
<keyword evidence="2" id="KW-0813">Transport</keyword>
<name>A0A537LLK4_9BACT</name>
<comment type="similarity">
    <text evidence="1">Belongs to the bacterial solute-binding protein 5 family.</text>
</comment>
<evidence type="ECO:0000259" key="4">
    <source>
        <dbReference type="Pfam" id="PF00496"/>
    </source>
</evidence>
<protein>
    <submittedName>
        <fullName evidence="5">ABC transporter substrate-binding protein</fullName>
    </submittedName>
</protein>
<evidence type="ECO:0000256" key="3">
    <source>
        <dbReference type="ARBA" id="ARBA00022729"/>
    </source>
</evidence>
<dbReference type="PANTHER" id="PTHR30290:SF9">
    <property type="entry name" value="OLIGOPEPTIDE-BINDING PROTEIN APPA"/>
    <property type="match status" value="1"/>
</dbReference>
<dbReference type="Pfam" id="PF00496">
    <property type="entry name" value="SBP_bac_5"/>
    <property type="match status" value="1"/>
</dbReference>
<sequence length="541" mass="60088">MERIKRRELFRRAGWGLGALAVSQMLPRLSMPGRAYAQATGTLTYGMAGGFDTLDVTATTFTRVGRIGLHLVDPLVWQTQPGQFAPGLATSWTASPDATSYTFKLRSDVRFHDGTPLTAEAVKVTFDRIVDPETKSQTAFSFIGPYDRTEVVDPYTVRVRFKSPYAAFLDGASTPYLGIISPAALTKYGKDFGPVVFVGSGPFILQSYHADAEVALIRNPNYTWASRIFQHNGAPYLQRLVYRIIPEDATRLATLETGETLFIEDVPTSDYRRLRGARNFTLLEIPQAGSGWSMMMNQQRPPTSEVAVRRAIMHGIDGAGLAKTVWDGVFKPACSPLTPNMFGFDSNTCKATAYNPDLAKRLLDEAGWRPGPDGIRTKDGQRLRLEFFLQPPTKNQEMAAFVQASLKPIGIEVNLNVVARAAYLDAVRSGRHHLQFWWETGTDPGGILRILFHSSNAGGGTNRNNYKNQEMDRLIDQIDATADPQKRTELVVRAQQKVIDDAVMAYLADPPSLYAHARTVQNVWVDWGGNYPYFYDTRIGG</sequence>
<dbReference type="CDD" id="cd08492">
    <property type="entry name" value="PBP2_NikA_DppA_OppA_like_15"/>
    <property type="match status" value="1"/>
</dbReference>
<proteinExistence type="inferred from homology"/>
<gene>
    <name evidence="5" type="ORF">E6G98_11180</name>
</gene>
<organism evidence="5 6">
    <name type="scientific">Candidatus Segetimicrobium genomatis</name>
    <dbReference type="NCBI Taxonomy" id="2569760"/>
    <lineage>
        <taxon>Bacteria</taxon>
        <taxon>Bacillati</taxon>
        <taxon>Candidatus Sysuimicrobiota</taxon>
        <taxon>Candidatus Sysuimicrobiia</taxon>
        <taxon>Candidatus Sysuimicrobiales</taxon>
        <taxon>Candidatus Segetimicrobiaceae</taxon>
        <taxon>Candidatus Segetimicrobium</taxon>
    </lineage>
</organism>
<keyword evidence="3" id="KW-0732">Signal</keyword>
<evidence type="ECO:0000313" key="5">
    <source>
        <dbReference type="EMBL" id="TMJ08840.1"/>
    </source>
</evidence>
<dbReference type="EMBL" id="VBAI01000177">
    <property type="protein sequence ID" value="TMJ08840.1"/>
    <property type="molecule type" value="Genomic_DNA"/>
</dbReference>
<dbReference type="GO" id="GO:0042597">
    <property type="term" value="C:periplasmic space"/>
    <property type="evidence" value="ECO:0007669"/>
    <property type="project" value="UniProtKB-ARBA"/>
</dbReference>
<dbReference type="GO" id="GO:0043190">
    <property type="term" value="C:ATP-binding cassette (ABC) transporter complex"/>
    <property type="evidence" value="ECO:0007669"/>
    <property type="project" value="InterPro"/>
</dbReference>
<dbReference type="InterPro" id="IPR000914">
    <property type="entry name" value="SBP_5_dom"/>
</dbReference>
<dbReference type="AlphaFoldDB" id="A0A537LLK4"/>
<evidence type="ECO:0000256" key="1">
    <source>
        <dbReference type="ARBA" id="ARBA00005695"/>
    </source>
</evidence>
<dbReference type="SUPFAM" id="SSF53850">
    <property type="entry name" value="Periplasmic binding protein-like II"/>
    <property type="match status" value="1"/>
</dbReference>
<dbReference type="PIRSF" id="PIRSF002741">
    <property type="entry name" value="MppA"/>
    <property type="match status" value="1"/>
</dbReference>
<comment type="caution">
    <text evidence="5">The sequence shown here is derived from an EMBL/GenBank/DDBJ whole genome shotgun (WGS) entry which is preliminary data.</text>
</comment>
<dbReference type="Gene3D" id="3.40.190.10">
    <property type="entry name" value="Periplasmic binding protein-like II"/>
    <property type="match status" value="1"/>
</dbReference>
<feature type="domain" description="Solute-binding protein family 5" evidence="4">
    <location>
        <begin position="84"/>
        <end position="458"/>
    </location>
</feature>
<dbReference type="InterPro" id="IPR039424">
    <property type="entry name" value="SBP_5"/>
</dbReference>
<evidence type="ECO:0000256" key="2">
    <source>
        <dbReference type="ARBA" id="ARBA00022448"/>
    </source>
</evidence>
<dbReference type="GO" id="GO:1904680">
    <property type="term" value="F:peptide transmembrane transporter activity"/>
    <property type="evidence" value="ECO:0007669"/>
    <property type="project" value="TreeGrafter"/>
</dbReference>
<reference evidence="5 6" key="1">
    <citation type="journal article" date="2019" name="Nat. Microbiol.">
        <title>Mediterranean grassland soil C-N compound turnover is dependent on rainfall and depth, and is mediated by genomically divergent microorganisms.</title>
        <authorList>
            <person name="Diamond S."/>
            <person name="Andeer P.F."/>
            <person name="Li Z."/>
            <person name="Crits-Christoph A."/>
            <person name="Burstein D."/>
            <person name="Anantharaman K."/>
            <person name="Lane K.R."/>
            <person name="Thomas B.C."/>
            <person name="Pan C."/>
            <person name="Northen T.R."/>
            <person name="Banfield J.F."/>
        </authorList>
    </citation>
    <scope>NUCLEOTIDE SEQUENCE [LARGE SCALE GENOMIC DNA]</scope>
    <source>
        <strain evidence="5">NP_1</strain>
    </source>
</reference>
<dbReference type="InterPro" id="IPR006311">
    <property type="entry name" value="TAT_signal"/>
</dbReference>
<dbReference type="GO" id="GO:0015833">
    <property type="term" value="P:peptide transport"/>
    <property type="evidence" value="ECO:0007669"/>
    <property type="project" value="TreeGrafter"/>
</dbReference>
<dbReference type="Gene3D" id="3.10.105.10">
    <property type="entry name" value="Dipeptide-binding Protein, Domain 3"/>
    <property type="match status" value="1"/>
</dbReference>
<dbReference type="Proteomes" id="UP000315217">
    <property type="component" value="Unassembled WGS sequence"/>
</dbReference>
<accession>A0A537LLK4</accession>
<dbReference type="PANTHER" id="PTHR30290">
    <property type="entry name" value="PERIPLASMIC BINDING COMPONENT OF ABC TRANSPORTER"/>
    <property type="match status" value="1"/>
</dbReference>
<dbReference type="InterPro" id="IPR030678">
    <property type="entry name" value="Peptide/Ni-bd"/>
</dbReference>